<dbReference type="InterPro" id="IPR044730">
    <property type="entry name" value="RNase_H-like_dom_plant"/>
</dbReference>
<protein>
    <recommendedName>
        <fullName evidence="1">RNase H type-1 domain-containing protein</fullName>
    </recommendedName>
</protein>
<accession>A0A314Y0S8</accession>
<evidence type="ECO:0000259" key="1">
    <source>
        <dbReference type="Pfam" id="PF13456"/>
    </source>
</evidence>
<gene>
    <name evidence="2" type="ORF">Pyn_34845</name>
</gene>
<feature type="domain" description="RNase H type-1" evidence="1">
    <location>
        <begin position="90"/>
        <end position="189"/>
    </location>
</feature>
<dbReference type="GO" id="GO:0004523">
    <property type="term" value="F:RNA-DNA hybrid ribonuclease activity"/>
    <property type="evidence" value="ECO:0007669"/>
    <property type="project" value="InterPro"/>
</dbReference>
<dbReference type="GO" id="GO:0003676">
    <property type="term" value="F:nucleic acid binding"/>
    <property type="evidence" value="ECO:0007669"/>
    <property type="project" value="InterPro"/>
</dbReference>
<dbReference type="InterPro" id="IPR053151">
    <property type="entry name" value="RNase_H-like"/>
</dbReference>
<evidence type="ECO:0000313" key="3">
    <source>
        <dbReference type="Proteomes" id="UP000250321"/>
    </source>
</evidence>
<dbReference type="Proteomes" id="UP000250321">
    <property type="component" value="Unassembled WGS sequence"/>
</dbReference>
<dbReference type="InterPro" id="IPR002156">
    <property type="entry name" value="RNaseH_domain"/>
</dbReference>
<comment type="caution">
    <text evidence="2">The sequence shown here is derived from an EMBL/GenBank/DDBJ whole genome shotgun (WGS) entry which is preliminary data.</text>
</comment>
<dbReference type="PANTHER" id="PTHR47723">
    <property type="entry name" value="OS05G0353850 PROTEIN"/>
    <property type="match status" value="1"/>
</dbReference>
<reference evidence="2 3" key="1">
    <citation type="submission" date="2018-02" db="EMBL/GenBank/DDBJ databases">
        <title>Draft genome of wild Prunus yedoensis var. nudiflora.</title>
        <authorList>
            <person name="Baek S."/>
            <person name="Kim J.-H."/>
            <person name="Choi K."/>
            <person name="Kim G.-B."/>
            <person name="Cho A."/>
            <person name="Jang H."/>
            <person name="Shin C.-H."/>
            <person name="Yu H.-J."/>
            <person name="Mun J.-H."/>
        </authorList>
    </citation>
    <scope>NUCLEOTIDE SEQUENCE [LARGE SCALE GENOMIC DNA]</scope>
    <source>
        <strain evidence="3">cv. Jeju island</strain>
        <tissue evidence="2">Leaf</tissue>
    </source>
</reference>
<dbReference type="OrthoDB" id="1747175at2759"/>
<evidence type="ECO:0000313" key="2">
    <source>
        <dbReference type="EMBL" id="PQP98458.1"/>
    </source>
</evidence>
<dbReference type="Pfam" id="PF13456">
    <property type="entry name" value="RVT_3"/>
    <property type="match status" value="1"/>
</dbReference>
<name>A0A314Y0S8_PRUYE</name>
<organism evidence="2 3">
    <name type="scientific">Prunus yedoensis var. nudiflora</name>
    <dbReference type="NCBI Taxonomy" id="2094558"/>
    <lineage>
        <taxon>Eukaryota</taxon>
        <taxon>Viridiplantae</taxon>
        <taxon>Streptophyta</taxon>
        <taxon>Embryophyta</taxon>
        <taxon>Tracheophyta</taxon>
        <taxon>Spermatophyta</taxon>
        <taxon>Magnoliopsida</taxon>
        <taxon>eudicotyledons</taxon>
        <taxon>Gunneridae</taxon>
        <taxon>Pentapetalae</taxon>
        <taxon>rosids</taxon>
        <taxon>fabids</taxon>
        <taxon>Rosales</taxon>
        <taxon>Rosaceae</taxon>
        <taxon>Amygdaloideae</taxon>
        <taxon>Amygdaleae</taxon>
        <taxon>Prunus</taxon>
    </lineage>
</organism>
<dbReference type="PANTHER" id="PTHR47723:SF24">
    <property type="entry name" value="RNASE H TYPE-1 DOMAIN-CONTAINING PROTEIN"/>
    <property type="match status" value="1"/>
</dbReference>
<keyword evidence="3" id="KW-1185">Reference proteome</keyword>
<proteinExistence type="predicted"/>
<dbReference type="CDD" id="cd06222">
    <property type="entry name" value="RNase_H_like"/>
    <property type="match status" value="1"/>
</dbReference>
<dbReference type="EMBL" id="PJQY01001894">
    <property type="protein sequence ID" value="PQP98458.1"/>
    <property type="molecule type" value="Genomic_DNA"/>
</dbReference>
<dbReference type="AlphaFoldDB" id="A0A314Y0S8"/>
<sequence length="240" mass="27044">MDSTIHILRDFPFARGVWTNSSSYDSRAQSQDQGIHDLFLCCLENLPHVVFELFLSIGWAIWRQEMTSYETTRTCPRTELAMALLLDCSAEGGVGIVVRDSEGYFVTRRALHVDNIYSTQVEAIAAREGAVLAVEKGFTNFIFESNSLQIVYVLRTTTPDRAFISPIVEDTKSMMSQNTGEVFTHIGRTATWWLIGLHALTGILTQSSSSLRNHWILSLISYLRIVTRSFFMHVTASSYG</sequence>